<evidence type="ECO:0000259" key="1">
    <source>
        <dbReference type="Pfam" id="PF12802"/>
    </source>
</evidence>
<dbReference type="Gene3D" id="1.10.10.10">
    <property type="entry name" value="Winged helix-like DNA-binding domain superfamily/Winged helix DNA-binding domain"/>
    <property type="match status" value="1"/>
</dbReference>
<name>A0ABS2F0U8_9ACTN</name>
<sequence>MSNADQRAKAAPKRLTPTERRILLYVAEREGKSCSKAEMAEALGRNRKTIDRLVAHLREEGLIVSKPVWDKNGAQLPNSYRLARNKDARRAAEAASEAS</sequence>
<dbReference type="RefSeq" id="WP_204792837.1">
    <property type="nucleotide sequence ID" value="NZ_JACSNQ010000003.1"/>
</dbReference>
<organism evidence="2 3">
    <name type="scientific">Olsenella profusa</name>
    <dbReference type="NCBI Taxonomy" id="138595"/>
    <lineage>
        <taxon>Bacteria</taxon>
        <taxon>Bacillati</taxon>
        <taxon>Actinomycetota</taxon>
        <taxon>Coriobacteriia</taxon>
        <taxon>Coriobacteriales</taxon>
        <taxon>Atopobiaceae</taxon>
        <taxon>Olsenella</taxon>
    </lineage>
</organism>
<dbReference type="InterPro" id="IPR000835">
    <property type="entry name" value="HTH_MarR-typ"/>
</dbReference>
<proteinExistence type="predicted"/>
<comment type="caution">
    <text evidence="2">The sequence shown here is derived from an EMBL/GenBank/DDBJ whole genome shotgun (WGS) entry which is preliminary data.</text>
</comment>
<dbReference type="EMBL" id="JACSNQ010000003">
    <property type="protein sequence ID" value="MBM6774487.1"/>
    <property type="molecule type" value="Genomic_DNA"/>
</dbReference>
<dbReference type="InterPro" id="IPR036390">
    <property type="entry name" value="WH_DNA-bd_sf"/>
</dbReference>
<evidence type="ECO:0000313" key="3">
    <source>
        <dbReference type="Proteomes" id="UP000712527"/>
    </source>
</evidence>
<reference evidence="2 3" key="1">
    <citation type="journal article" date="2021" name="Sci. Rep.">
        <title>The distribution of antibiotic resistance genes in chicken gut microbiota commensals.</title>
        <authorList>
            <person name="Juricova H."/>
            <person name="Matiasovicova J."/>
            <person name="Kubasova T."/>
            <person name="Cejkova D."/>
            <person name="Rychlik I."/>
        </authorList>
    </citation>
    <scope>NUCLEOTIDE SEQUENCE [LARGE SCALE GENOMIC DNA]</scope>
    <source>
        <strain evidence="2 3">An794</strain>
    </source>
</reference>
<dbReference type="SUPFAM" id="SSF46785">
    <property type="entry name" value="Winged helix' DNA-binding domain"/>
    <property type="match status" value="1"/>
</dbReference>
<protein>
    <submittedName>
        <fullName evidence="2">MarR family transcriptional regulator</fullName>
    </submittedName>
</protein>
<dbReference type="InterPro" id="IPR036388">
    <property type="entry name" value="WH-like_DNA-bd_sf"/>
</dbReference>
<gene>
    <name evidence="2" type="ORF">H9X80_02860</name>
</gene>
<dbReference type="Pfam" id="PF12802">
    <property type="entry name" value="MarR_2"/>
    <property type="match status" value="1"/>
</dbReference>
<dbReference type="Proteomes" id="UP000712527">
    <property type="component" value="Unassembled WGS sequence"/>
</dbReference>
<accession>A0ABS2F0U8</accession>
<evidence type="ECO:0000313" key="2">
    <source>
        <dbReference type="EMBL" id="MBM6774487.1"/>
    </source>
</evidence>
<feature type="domain" description="HTH marR-type" evidence="1">
    <location>
        <begin position="15"/>
        <end position="66"/>
    </location>
</feature>
<keyword evidence="3" id="KW-1185">Reference proteome</keyword>